<gene>
    <name evidence="7" type="primary">crgA</name>
    <name evidence="10" type="ORF">CHT91_00230</name>
    <name evidence="9" type="ORF">V7F78_02180</name>
</gene>
<dbReference type="EMBL" id="JBAKUA010000002">
    <property type="protein sequence ID" value="MEH1545843.1"/>
    <property type="molecule type" value="Genomic_DNA"/>
</dbReference>
<reference evidence="10 11" key="1">
    <citation type="submission" date="2017-07" db="EMBL/GenBank/DDBJ databases">
        <authorList>
            <person name="Sun Z.S."/>
            <person name="Albrecht U."/>
            <person name="Echele G."/>
            <person name="Lee C.C."/>
        </authorList>
    </citation>
    <scope>NUCLEOTIDE SEQUENCE [LARGE SCALE GENOMIC DNA]</scope>
    <source>
        <strain evidence="10 11">P16-029</strain>
    </source>
</reference>
<reference evidence="9" key="2">
    <citation type="submission" date="2024-02" db="EMBL/GenBank/DDBJ databases">
        <title>Bacterial skin colonization with Propionibacterium avidum as a risk factor for Periprosthetic Joint Infections - a single-center prospective study.</title>
        <authorList>
            <person name="Achermann Y."/>
        </authorList>
    </citation>
    <scope>NUCLEOTIDE SEQUENCE</scope>
    <source>
        <strain evidence="9">PAVI-2017310195</strain>
    </source>
</reference>
<dbReference type="InterPro" id="IPR009619">
    <property type="entry name" value="CrgA"/>
</dbReference>
<comment type="subcellular location">
    <subcellularLocation>
        <location evidence="7">Cell membrane</location>
        <topology evidence="7">Multi-pass membrane protein</topology>
    </subcellularLocation>
</comment>
<keyword evidence="5 7" id="KW-0472">Membrane</keyword>
<feature type="compositionally biased region" description="Basic and acidic residues" evidence="8">
    <location>
        <begin position="1"/>
        <end position="12"/>
    </location>
</feature>
<feature type="compositionally biased region" description="Basic and acidic residues" evidence="8">
    <location>
        <begin position="20"/>
        <end position="30"/>
    </location>
</feature>
<proteinExistence type="inferred from homology"/>
<evidence type="ECO:0000256" key="2">
    <source>
        <dbReference type="ARBA" id="ARBA00022618"/>
    </source>
</evidence>
<dbReference type="Proteomes" id="UP000259211">
    <property type="component" value="Unassembled WGS sequence"/>
</dbReference>
<evidence type="ECO:0000256" key="6">
    <source>
        <dbReference type="ARBA" id="ARBA00023306"/>
    </source>
</evidence>
<dbReference type="Pfam" id="PF06781">
    <property type="entry name" value="CrgA"/>
    <property type="match status" value="1"/>
</dbReference>
<evidence type="ECO:0000313" key="9">
    <source>
        <dbReference type="EMBL" id="MEH1545843.1"/>
    </source>
</evidence>
<dbReference type="NCBIfam" id="NF002597">
    <property type="entry name" value="PRK02251.2-3"/>
    <property type="match status" value="1"/>
</dbReference>
<feature type="transmembrane region" description="Helical" evidence="7">
    <location>
        <begin position="42"/>
        <end position="61"/>
    </location>
</feature>
<evidence type="ECO:0000313" key="11">
    <source>
        <dbReference type="Proteomes" id="UP000259211"/>
    </source>
</evidence>
<evidence type="ECO:0000256" key="7">
    <source>
        <dbReference type="HAMAP-Rule" id="MF_00631"/>
    </source>
</evidence>
<comment type="similarity">
    <text evidence="7">Belongs to the CrgA family.</text>
</comment>
<evidence type="ECO:0000256" key="4">
    <source>
        <dbReference type="ARBA" id="ARBA00022989"/>
    </source>
</evidence>
<name>A0A1B9VUR9_9ACTN</name>
<feature type="transmembrane region" description="Helical" evidence="7">
    <location>
        <begin position="73"/>
        <end position="92"/>
    </location>
</feature>
<comment type="function">
    <text evidence="7">Involved in cell division.</text>
</comment>
<keyword evidence="3 7" id="KW-0812">Transmembrane</keyword>
<organism evidence="10 11">
    <name type="scientific">Cutibacterium avidum</name>
    <dbReference type="NCBI Taxonomy" id="33010"/>
    <lineage>
        <taxon>Bacteria</taxon>
        <taxon>Bacillati</taxon>
        <taxon>Actinomycetota</taxon>
        <taxon>Actinomycetes</taxon>
        <taxon>Propionibacteriales</taxon>
        <taxon>Propionibacteriaceae</taxon>
        <taxon>Cutibacterium</taxon>
    </lineage>
</organism>
<comment type="caution">
    <text evidence="10">The sequence shown here is derived from an EMBL/GenBank/DDBJ whole genome shotgun (WGS) entry which is preliminary data.</text>
</comment>
<dbReference type="STRING" id="33010.BFS79_06290"/>
<evidence type="ECO:0000256" key="1">
    <source>
        <dbReference type="ARBA" id="ARBA00022475"/>
    </source>
</evidence>
<dbReference type="EMBL" id="NOWI01000001">
    <property type="protein sequence ID" value="RFT46800.1"/>
    <property type="molecule type" value="Genomic_DNA"/>
</dbReference>
<keyword evidence="4 7" id="KW-1133">Transmembrane helix</keyword>
<sequence length="93" mass="10441">MPESKVRPEAKKKAQAKNRAKVEERRAEKKAAPVDRSWVPKVFVPLFLLGVLWLIVYYIAGNQIPGMKDLGDWNVLIGMCLMAAGFGVATLWK</sequence>
<dbReference type="GO" id="GO:0005886">
    <property type="term" value="C:plasma membrane"/>
    <property type="evidence" value="ECO:0007669"/>
    <property type="project" value="UniProtKB-SubCell"/>
</dbReference>
<keyword evidence="2 7" id="KW-0132">Cell division</keyword>
<dbReference type="OrthoDB" id="5189646at2"/>
<protein>
    <recommendedName>
        <fullName evidence="7">Cell division protein CrgA</fullName>
    </recommendedName>
</protein>
<dbReference type="HAMAP" id="MF_00631">
    <property type="entry name" value="CrgA"/>
    <property type="match status" value="1"/>
</dbReference>
<evidence type="ECO:0000256" key="3">
    <source>
        <dbReference type="ARBA" id="ARBA00022692"/>
    </source>
</evidence>
<dbReference type="RefSeq" id="WP_016666773.1">
    <property type="nucleotide sequence ID" value="NZ_AP024308.1"/>
</dbReference>
<evidence type="ECO:0000256" key="5">
    <source>
        <dbReference type="ARBA" id="ARBA00023136"/>
    </source>
</evidence>
<dbReference type="Proteomes" id="UP001309299">
    <property type="component" value="Unassembled WGS sequence"/>
</dbReference>
<feature type="region of interest" description="Disordered" evidence="8">
    <location>
        <begin position="1"/>
        <end position="30"/>
    </location>
</feature>
<accession>A0A1B9VUR9</accession>
<evidence type="ECO:0000256" key="8">
    <source>
        <dbReference type="SAM" id="MobiDB-lite"/>
    </source>
</evidence>
<evidence type="ECO:0000313" key="10">
    <source>
        <dbReference type="EMBL" id="RFT46800.1"/>
    </source>
</evidence>
<keyword evidence="1 7" id="KW-1003">Cell membrane</keyword>
<dbReference type="GO" id="GO:0051301">
    <property type="term" value="P:cell division"/>
    <property type="evidence" value="ECO:0007669"/>
    <property type="project" value="UniProtKB-UniRule"/>
</dbReference>
<dbReference type="AlphaFoldDB" id="A0A1B9VUR9"/>
<keyword evidence="6 7" id="KW-0131">Cell cycle</keyword>
<dbReference type="eggNOG" id="ENOG5031XN3">
    <property type="taxonomic scope" value="Bacteria"/>
</dbReference>